<evidence type="ECO:0000313" key="2">
    <source>
        <dbReference type="EMBL" id="QCE04362.1"/>
    </source>
</evidence>
<dbReference type="EMBL" id="CP039352">
    <property type="protein sequence ID" value="QCE04362.1"/>
    <property type="molecule type" value="Genomic_DNA"/>
</dbReference>
<protein>
    <recommendedName>
        <fullName evidence="4">LisH domain-containing protein</fullName>
    </recommendedName>
</protein>
<evidence type="ECO:0000313" key="3">
    <source>
        <dbReference type="Proteomes" id="UP000501690"/>
    </source>
</evidence>
<feature type="compositionally biased region" description="Polar residues" evidence="1">
    <location>
        <begin position="311"/>
        <end position="325"/>
    </location>
</feature>
<sequence length="379" mass="41930">MTCARGNVPEPLIAFIVDRYLSRNQFSQTRATFRNEASTLFADSPVNENLLSLEGIVDQYIFMKKQNILLDKENVMLMQEKHRIEMLLQDLQNALDSFNARSSPLSNAPTMIQNSAVVPPMQYSDRNIPVVSTSTVFPMQNTMSLTPEPMENVSLSSPMIRMPDKKRKDTPTVYGCTVAKKPRGRPPGSKNQVQGINTLLPTPSNKVDFGSSSATTQSLVGNYALRGSPVSTNSVPRTLSIIRSDQCDTQVSLPSDVSQPTEISPAAACNGKVIAPGYNVISTNGVMVEPVKQKVYKEHNHGISPLEAHTDQTNEGDANKTSTGTLDKPFSNEIPTSESDKDRDIWEHLDFSNIGLDDWFKIDFSTLKYKSHSLKCQEI</sequence>
<dbReference type="Proteomes" id="UP000501690">
    <property type="component" value="Linkage Group LG8"/>
</dbReference>
<name>A0A4D6MUT0_VIGUN</name>
<feature type="region of interest" description="Disordered" evidence="1">
    <location>
        <begin position="303"/>
        <end position="339"/>
    </location>
</feature>
<evidence type="ECO:0008006" key="4">
    <source>
        <dbReference type="Google" id="ProtNLM"/>
    </source>
</evidence>
<dbReference type="PANTHER" id="PTHR35117">
    <property type="entry name" value="MYOSIN-M HEAVY PROTEIN"/>
    <property type="match status" value="1"/>
</dbReference>
<gene>
    <name evidence="2" type="ORF">DEO72_LG8g2398</name>
</gene>
<dbReference type="AlphaFoldDB" id="A0A4D6MUT0"/>
<keyword evidence="3" id="KW-1185">Reference proteome</keyword>
<proteinExistence type="predicted"/>
<organism evidence="2 3">
    <name type="scientific">Vigna unguiculata</name>
    <name type="common">Cowpea</name>
    <dbReference type="NCBI Taxonomy" id="3917"/>
    <lineage>
        <taxon>Eukaryota</taxon>
        <taxon>Viridiplantae</taxon>
        <taxon>Streptophyta</taxon>
        <taxon>Embryophyta</taxon>
        <taxon>Tracheophyta</taxon>
        <taxon>Spermatophyta</taxon>
        <taxon>Magnoliopsida</taxon>
        <taxon>eudicotyledons</taxon>
        <taxon>Gunneridae</taxon>
        <taxon>Pentapetalae</taxon>
        <taxon>rosids</taxon>
        <taxon>fabids</taxon>
        <taxon>Fabales</taxon>
        <taxon>Fabaceae</taxon>
        <taxon>Papilionoideae</taxon>
        <taxon>50 kb inversion clade</taxon>
        <taxon>NPAAA clade</taxon>
        <taxon>indigoferoid/millettioid clade</taxon>
        <taxon>Phaseoleae</taxon>
        <taxon>Vigna</taxon>
    </lineage>
</organism>
<dbReference type="PANTHER" id="PTHR35117:SF1">
    <property type="entry name" value="MYOSIN-M HEAVY PROTEIN"/>
    <property type="match status" value="1"/>
</dbReference>
<accession>A0A4D6MUT0</accession>
<evidence type="ECO:0000256" key="1">
    <source>
        <dbReference type="SAM" id="MobiDB-lite"/>
    </source>
</evidence>
<reference evidence="2 3" key="1">
    <citation type="submission" date="2019-04" db="EMBL/GenBank/DDBJ databases">
        <title>An improved genome assembly and genetic linkage map for asparagus bean, Vigna unguiculata ssp. sesquipedialis.</title>
        <authorList>
            <person name="Xia Q."/>
            <person name="Zhang R."/>
            <person name="Dong Y."/>
        </authorList>
    </citation>
    <scope>NUCLEOTIDE SEQUENCE [LARGE SCALE GENOMIC DNA]</scope>
    <source>
        <tissue evidence="2">Leaf</tissue>
    </source>
</reference>